<feature type="active site" description="Nucleophile" evidence="3">
    <location>
        <position position="248"/>
    </location>
</feature>
<dbReference type="GO" id="GO:0000052">
    <property type="term" value="P:citrulline metabolic process"/>
    <property type="evidence" value="ECO:0007669"/>
    <property type="project" value="TreeGrafter"/>
</dbReference>
<dbReference type="SUPFAM" id="SSF55909">
    <property type="entry name" value="Pentein"/>
    <property type="match status" value="1"/>
</dbReference>
<dbReference type="PANTHER" id="PTHR12737:SF9">
    <property type="entry name" value="DIMETHYLARGININASE"/>
    <property type="match status" value="1"/>
</dbReference>
<dbReference type="AlphaFoldDB" id="A0A918HI08"/>
<dbReference type="FunFam" id="3.75.10.10:FF:000004">
    <property type="entry name" value="N(G),N(G)-dimethylarginine dimethylaminohydrolase 1"/>
    <property type="match status" value="1"/>
</dbReference>
<dbReference type="Gene3D" id="3.75.10.10">
    <property type="entry name" value="L-arginine/glycine Amidinotransferase, Chain A"/>
    <property type="match status" value="1"/>
</dbReference>
<feature type="active site" description="Proton donor" evidence="3">
    <location>
        <position position="163"/>
    </location>
</feature>
<protein>
    <submittedName>
        <fullName evidence="4">N(G),N(G)-dimethylarginine dimethylaminohydrolase</fullName>
    </submittedName>
</protein>
<dbReference type="NCBIfam" id="NF045660">
    <property type="entry name" value="DiMthArgaseDdahStm"/>
    <property type="match status" value="1"/>
</dbReference>
<evidence type="ECO:0000313" key="4">
    <source>
        <dbReference type="EMBL" id="GGT63425.1"/>
    </source>
</evidence>
<dbReference type="PANTHER" id="PTHR12737">
    <property type="entry name" value="DIMETHYLARGININE DIMETHYLAMINOHYDROLASE"/>
    <property type="match status" value="1"/>
</dbReference>
<reference evidence="4" key="2">
    <citation type="submission" date="2020-09" db="EMBL/GenBank/DDBJ databases">
        <authorList>
            <person name="Sun Q."/>
            <person name="Ohkuma M."/>
        </authorList>
    </citation>
    <scope>NUCLEOTIDE SEQUENCE</scope>
    <source>
        <strain evidence="4">JCM 3172</strain>
    </source>
</reference>
<sequence>MPSSIALVRRPGPRVAEGLVTHIERSPVDPDRALAQWEAYTVTLREHGWQTVEAEPADDCPDAVFVEDAVVMFGNVALIARPGAASRRPETDAVEAAVVGLGASVKRVREPGTLDGGDVLKIGSTVYVGQGGRTNAEGVRQLRAAFEPLGARVTAVPVSRVLHLKSAVTALPDGTVVGHEPLVDRPSLFPRFQPVPEEAGSHVVLLGGGKLLMAASAPRSAELFAGLGYEPVLVDIGEFEKLEGCVTCLSVRLRELHA</sequence>
<dbReference type="GO" id="GO:0016597">
    <property type="term" value="F:amino acid binding"/>
    <property type="evidence" value="ECO:0007669"/>
    <property type="project" value="TreeGrafter"/>
</dbReference>
<evidence type="ECO:0000256" key="3">
    <source>
        <dbReference type="PIRSR" id="PIRSR633199-1"/>
    </source>
</evidence>
<dbReference type="Proteomes" id="UP000619486">
    <property type="component" value="Unassembled WGS sequence"/>
</dbReference>
<dbReference type="GO" id="GO:0045429">
    <property type="term" value="P:positive regulation of nitric oxide biosynthetic process"/>
    <property type="evidence" value="ECO:0007669"/>
    <property type="project" value="TreeGrafter"/>
</dbReference>
<comment type="caution">
    <text evidence="4">The sequence shown here is derived from an EMBL/GenBank/DDBJ whole genome shotgun (WGS) entry which is preliminary data.</text>
</comment>
<evidence type="ECO:0000256" key="1">
    <source>
        <dbReference type="ARBA" id="ARBA00008532"/>
    </source>
</evidence>
<dbReference type="EMBL" id="BMQQ01000044">
    <property type="protein sequence ID" value="GGT63425.1"/>
    <property type="molecule type" value="Genomic_DNA"/>
</dbReference>
<keyword evidence="2" id="KW-0378">Hydrolase</keyword>
<keyword evidence="5" id="KW-1185">Reference proteome</keyword>
<dbReference type="InterPro" id="IPR033199">
    <property type="entry name" value="DDAH-like"/>
</dbReference>
<proteinExistence type="inferred from homology"/>
<name>A0A918HI08_9ACTN</name>
<organism evidence="4 5">
    <name type="scientific">Streptomyces purpureus</name>
    <dbReference type="NCBI Taxonomy" id="1951"/>
    <lineage>
        <taxon>Bacteria</taxon>
        <taxon>Bacillati</taxon>
        <taxon>Actinomycetota</taxon>
        <taxon>Actinomycetes</taxon>
        <taxon>Kitasatosporales</taxon>
        <taxon>Streptomycetaceae</taxon>
        <taxon>Streptomyces</taxon>
    </lineage>
</organism>
<gene>
    <name evidence="4" type="primary">ddaH</name>
    <name evidence="4" type="ORF">GCM10014713_65890</name>
</gene>
<dbReference type="GO" id="GO:0016403">
    <property type="term" value="F:dimethylargininase activity"/>
    <property type="evidence" value="ECO:0007669"/>
    <property type="project" value="TreeGrafter"/>
</dbReference>
<comment type="similarity">
    <text evidence="1">Belongs to the DDAH family.</text>
</comment>
<evidence type="ECO:0000313" key="5">
    <source>
        <dbReference type="Proteomes" id="UP000619486"/>
    </source>
</evidence>
<dbReference type="GO" id="GO:0006525">
    <property type="term" value="P:arginine metabolic process"/>
    <property type="evidence" value="ECO:0007669"/>
    <property type="project" value="TreeGrafter"/>
</dbReference>
<dbReference type="RefSeq" id="WP_189205325.1">
    <property type="nucleotide sequence ID" value="NZ_BMQQ01000044.1"/>
</dbReference>
<evidence type="ECO:0000256" key="2">
    <source>
        <dbReference type="ARBA" id="ARBA00022801"/>
    </source>
</evidence>
<accession>A0A918HI08</accession>
<reference evidence="4" key="1">
    <citation type="journal article" date="2014" name="Int. J. Syst. Evol. Microbiol.">
        <title>Complete genome sequence of Corynebacterium casei LMG S-19264T (=DSM 44701T), isolated from a smear-ripened cheese.</title>
        <authorList>
            <consortium name="US DOE Joint Genome Institute (JGI-PGF)"/>
            <person name="Walter F."/>
            <person name="Albersmeier A."/>
            <person name="Kalinowski J."/>
            <person name="Ruckert C."/>
        </authorList>
    </citation>
    <scope>NUCLEOTIDE SEQUENCE</scope>
    <source>
        <strain evidence="4">JCM 3172</strain>
    </source>
</reference>